<gene>
    <name evidence="2" type="ORF">BDP81DRAFT_2789</name>
</gene>
<name>A0AAJ0A2M8_9PEZI</name>
<sequence>MPTLLAPHFPHYVQMEPSKRPRRPPCRHQAKQLAFHTAHKPTFPLPLRSGHLRGGACKSPNVHPRSLLLRRGLAVSKGTRLFCVTHHKEPRERTSLLESELSSRDKRHWAPAAPDAAANANSPRFVAVNLRVLRGSWPMPCRAPLQASSLVGNVAPFDEEAMGTMPARRIHVGPKHARDGSRRCRRRHCWDSKRTSPPATSTGPPILRYGIHRVSTAERTPHRACRVQFPGGRPLIAHHRSSQMLDIGADPKEKENPGSIVNCCPAPTSHLFPSHLRRPFLTSLPVSHLHQGNGQLSPTGPSCLWAPISRVGERKLHQVQLAPKRASCCTRSEVLEGLVPKRRSFFWRSSRSRSPMHPFRAGQARERCLCAPDQLRSAAKPP</sequence>
<feature type="region of interest" description="Disordered" evidence="1">
    <location>
        <begin position="172"/>
        <end position="206"/>
    </location>
</feature>
<dbReference type="EMBL" id="JAHMHQ010000001">
    <property type="protein sequence ID" value="KAK1655340.1"/>
    <property type="molecule type" value="Genomic_DNA"/>
</dbReference>
<reference evidence="2" key="1">
    <citation type="submission" date="2021-06" db="EMBL/GenBank/DDBJ databases">
        <title>Comparative genomics, transcriptomics and evolutionary studies reveal genomic signatures of adaptation to plant cell wall in hemibiotrophic fungi.</title>
        <authorList>
            <consortium name="DOE Joint Genome Institute"/>
            <person name="Baroncelli R."/>
            <person name="Diaz J.F."/>
            <person name="Benocci T."/>
            <person name="Peng M."/>
            <person name="Battaglia E."/>
            <person name="Haridas S."/>
            <person name="Andreopoulos W."/>
            <person name="Labutti K."/>
            <person name="Pangilinan J."/>
            <person name="Floch G.L."/>
            <person name="Makela M.R."/>
            <person name="Henrissat B."/>
            <person name="Grigoriev I.V."/>
            <person name="Crouch J.A."/>
            <person name="De Vries R.P."/>
            <person name="Sukno S.A."/>
            <person name="Thon M.R."/>
        </authorList>
    </citation>
    <scope>NUCLEOTIDE SEQUENCE</scope>
    <source>
        <strain evidence="2">CBS 102054</strain>
    </source>
</reference>
<evidence type="ECO:0000313" key="2">
    <source>
        <dbReference type="EMBL" id="KAK1655340.1"/>
    </source>
</evidence>
<organism evidence="2 3">
    <name type="scientific">Colletotrichum phormii</name>
    <dbReference type="NCBI Taxonomy" id="359342"/>
    <lineage>
        <taxon>Eukaryota</taxon>
        <taxon>Fungi</taxon>
        <taxon>Dikarya</taxon>
        <taxon>Ascomycota</taxon>
        <taxon>Pezizomycotina</taxon>
        <taxon>Sordariomycetes</taxon>
        <taxon>Hypocreomycetidae</taxon>
        <taxon>Glomerellales</taxon>
        <taxon>Glomerellaceae</taxon>
        <taxon>Colletotrichum</taxon>
        <taxon>Colletotrichum acutatum species complex</taxon>
    </lineage>
</organism>
<accession>A0AAJ0A2M8</accession>
<evidence type="ECO:0000256" key="1">
    <source>
        <dbReference type="SAM" id="MobiDB-lite"/>
    </source>
</evidence>
<keyword evidence="3" id="KW-1185">Reference proteome</keyword>
<dbReference type="AlphaFoldDB" id="A0AAJ0A2M8"/>
<proteinExistence type="predicted"/>
<evidence type="ECO:0000313" key="3">
    <source>
        <dbReference type="Proteomes" id="UP001243989"/>
    </source>
</evidence>
<protein>
    <submittedName>
        <fullName evidence="2">Uncharacterized protein</fullName>
    </submittedName>
</protein>
<dbReference type="Proteomes" id="UP001243989">
    <property type="component" value="Unassembled WGS sequence"/>
</dbReference>
<comment type="caution">
    <text evidence="2">The sequence shown here is derived from an EMBL/GenBank/DDBJ whole genome shotgun (WGS) entry which is preliminary data.</text>
</comment>
<dbReference type="GeneID" id="85467848"/>
<dbReference type="RefSeq" id="XP_060451384.1">
    <property type="nucleotide sequence ID" value="XM_060582986.1"/>
</dbReference>